<dbReference type="Proteomes" id="UP001195914">
    <property type="component" value="Unassembled WGS sequence"/>
</dbReference>
<comment type="caution">
    <text evidence="2">The sequence shown here is derived from an EMBL/GenBank/DDBJ whole genome shotgun (WGS) entry which is preliminary data.</text>
</comment>
<dbReference type="EMBL" id="JAHBMH010000044">
    <property type="protein sequence ID" value="KAK1935885.1"/>
    <property type="molecule type" value="Genomic_DNA"/>
</dbReference>
<dbReference type="AlphaFoldDB" id="A0AAD9LGQ1"/>
<protein>
    <submittedName>
        <fullName evidence="2">Uncharacterized protein</fullName>
    </submittedName>
</protein>
<proteinExistence type="predicted"/>
<evidence type="ECO:0000313" key="2">
    <source>
        <dbReference type="EMBL" id="KAK1935885.1"/>
    </source>
</evidence>
<reference evidence="2" key="2">
    <citation type="submission" date="2021-05" db="EMBL/GenBank/DDBJ databases">
        <authorList>
            <person name="Pain A."/>
        </authorList>
    </citation>
    <scope>NUCLEOTIDE SEQUENCE</scope>
    <source>
        <strain evidence="2">1802A</strain>
    </source>
</reference>
<organism evidence="2 3">
    <name type="scientific">Babesia divergens</name>
    <dbReference type="NCBI Taxonomy" id="32595"/>
    <lineage>
        <taxon>Eukaryota</taxon>
        <taxon>Sar</taxon>
        <taxon>Alveolata</taxon>
        <taxon>Apicomplexa</taxon>
        <taxon>Aconoidasida</taxon>
        <taxon>Piroplasmida</taxon>
        <taxon>Babesiidae</taxon>
        <taxon>Babesia</taxon>
    </lineage>
</organism>
<keyword evidence="3" id="KW-1185">Reference proteome</keyword>
<name>A0AAD9LGQ1_BABDI</name>
<evidence type="ECO:0000313" key="3">
    <source>
        <dbReference type="Proteomes" id="UP001195914"/>
    </source>
</evidence>
<reference evidence="2" key="1">
    <citation type="journal article" date="2014" name="Nucleic Acids Res.">
        <title>The evolutionary dynamics of variant antigen genes in Babesia reveal a history of genomic innovation underlying host-parasite interaction.</title>
        <authorList>
            <person name="Jackson A.P."/>
            <person name="Otto T.D."/>
            <person name="Darby A."/>
            <person name="Ramaprasad A."/>
            <person name="Xia D."/>
            <person name="Echaide I.E."/>
            <person name="Farber M."/>
            <person name="Gahlot S."/>
            <person name="Gamble J."/>
            <person name="Gupta D."/>
            <person name="Gupta Y."/>
            <person name="Jackson L."/>
            <person name="Malandrin L."/>
            <person name="Malas T.B."/>
            <person name="Moussa E."/>
            <person name="Nair M."/>
            <person name="Reid A.J."/>
            <person name="Sanders M."/>
            <person name="Sharma J."/>
            <person name="Tracey A."/>
            <person name="Quail M.A."/>
            <person name="Weir W."/>
            <person name="Wastling J.M."/>
            <person name="Hall N."/>
            <person name="Willadsen P."/>
            <person name="Lingelbach K."/>
            <person name="Shiels B."/>
            <person name="Tait A."/>
            <person name="Berriman M."/>
            <person name="Allred D.R."/>
            <person name="Pain A."/>
        </authorList>
    </citation>
    <scope>NUCLEOTIDE SEQUENCE</scope>
    <source>
        <strain evidence="2">1802A</strain>
    </source>
</reference>
<keyword evidence="1" id="KW-0472">Membrane</keyword>
<evidence type="ECO:0000256" key="1">
    <source>
        <dbReference type="SAM" id="Phobius"/>
    </source>
</evidence>
<keyword evidence="1" id="KW-0812">Transmembrane</keyword>
<keyword evidence="1" id="KW-1133">Transmembrane helix</keyword>
<gene>
    <name evidence="2" type="ORF">X943_000190</name>
</gene>
<feature type="transmembrane region" description="Helical" evidence="1">
    <location>
        <begin position="116"/>
        <end position="133"/>
    </location>
</feature>
<sequence>MKFSNVVNTVVSTIVVSGLHGPTADCDSSIRRRIYPIEEDSIDLPLTFTVDLPEQAYDFKKSPKIPSEGFGSDVQYMIAEFYREHKKSFYVLLAAIILTLSVGIGCIIGGVGVSVVTHGLAFTAGAILGFFFFKYRSMSRRLS</sequence>
<feature type="transmembrane region" description="Helical" evidence="1">
    <location>
        <begin position="89"/>
        <end position="110"/>
    </location>
</feature>
<accession>A0AAD9LGQ1</accession>